<dbReference type="InterPro" id="IPR052895">
    <property type="entry name" value="HetReg/Transcr_Mod"/>
</dbReference>
<sequence>MPQFKYNKINGIPGGDRIRILSLAASGTFTDPIQVSISVVNLESSPTYEALSYYWGHASDKRLIFCNGKPFPVTQNLESALRHLRRRKDDRVLWIDAICINQEDVDERAHQVNLMRHIYQNAHRVVAWLGESSDDSDRAFQFCERMIKIWGDVLTEHLYDVFNVDFLRRNDKKRIMEEMLTHIKSRKATTRRQSHQSPESASIASYDDPVDNGVNLSDAGENQGDEGGGMHYPTKEEEMAIFKLASRPWFLRCWVLQEVSLAREAIALCGTDSISWESLFWGYILAIMLGDGHGPAEAYWRTNLTVTTLLGNKLVRERASPVLVLWCIRFWASLAQKEARIEGLTADYTISVEECYKRAALAILSHMRNLDLLMTERNLESKLDLPSWVPDWERKSLYPFPLFRDFDPLHLEPPEFKMFRASTSEKCNLAGEADGNVLRLSGYVFDKIIALECVLAQNLHNKNLFNISSMGDIKRFWKIAICGMGAYLDGLIEWDNLAFCQRYSKYPTGEDPETVFAITLCAGYTEGPEIALTGFRVLHQALLRGAKAVTFLRRFSANSQIYKAIVFLAAMFTLMFTLAKVEAATIFSAGTIAYWSNVLEATLFRRLARTEKGYLAIVPGQSAIGDHISLFQGGKMPFVTRSTPQKNRYNLLGPSYVHGVMYGEAWNPALARDTEIV</sequence>
<protein>
    <recommendedName>
        <fullName evidence="2">Heterokaryon incompatibility domain-containing protein</fullName>
    </recommendedName>
</protein>
<evidence type="ECO:0000313" key="3">
    <source>
        <dbReference type="EMBL" id="RWA13195.1"/>
    </source>
</evidence>
<keyword evidence="4" id="KW-1185">Reference proteome</keyword>
<dbReference type="PANTHER" id="PTHR24148">
    <property type="entry name" value="ANKYRIN REPEAT DOMAIN-CONTAINING PROTEIN 39 HOMOLOG-RELATED"/>
    <property type="match status" value="1"/>
</dbReference>
<dbReference type="PANTHER" id="PTHR24148:SF78">
    <property type="entry name" value="HETEROKARYON INCOMPATIBILITY DOMAIN-CONTAINING PROTEIN"/>
    <property type="match status" value="1"/>
</dbReference>
<comment type="caution">
    <text evidence="3">The sequence shown here is derived from an EMBL/GenBank/DDBJ whole genome shotgun (WGS) entry which is preliminary data.</text>
</comment>
<accession>A0A439DFM9</accession>
<evidence type="ECO:0000256" key="1">
    <source>
        <dbReference type="SAM" id="MobiDB-lite"/>
    </source>
</evidence>
<name>A0A439DFM9_9PEZI</name>
<dbReference type="STRING" id="363999.A0A439DFM9"/>
<evidence type="ECO:0000259" key="2">
    <source>
        <dbReference type="Pfam" id="PF06985"/>
    </source>
</evidence>
<dbReference type="Proteomes" id="UP000286045">
    <property type="component" value="Unassembled WGS sequence"/>
</dbReference>
<feature type="region of interest" description="Disordered" evidence="1">
    <location>
        <begin position="186"/>
        <end position="231"/>
    </location>
</feature>
<dbReference type="Pfam" id="PF26639">
    <property type="entry name" value="Het-6_barrel"/>
    <property type="match status" value="1"/>
</dbReference>
<reference evidence="3 4" key="1">
    <citation type="submission" date="2018-12" db="EMBL/GenBank/DDBJ databases">
        <title>Draft genome sequence of Xylaria grammica IHI A82.</title>
        <authorList>
            <person name="Buettner E."/>
            <person name="Kellner H."/>
        </authorList>
    </citation>
    <scope>NUCLEOTIDE SEQUENCE [LARGE SCALE GENOMIC DNA]</scope>
    <source>
        <strain evidence="3 4">IHI A82</strain>
    </source>
</reference>
<dbReference type="AlphaFoldDB" id="A0A439DFM9"/>
<evidence type="ECO:0000313" key="4">
    <source>
        <dbReference type="Proteomes" id="UP000286045"/>
    </source>
</evidence>
<feature type="domain" description="Heterokaryon incompatibility" evidence="2">
    <location>
        <begin position="48"/>
        <end position="258"/>
    </location>
</feature>
<dbReference type="EMBL" id="RYZI01000032">
    <property type="protein sequence ID" value="RWA13195.1"/>
    <property type="molecule type" value="Genomic_DNA"/>
</dbReference>
<dbReference type="Pfam" id="PF06985">
    <property type="entry name" value="HET"/>
    <property type="match status" value="1"/>
</dbReference>
<organism evidence="3 4">
    <name type="scientific">Xylaria grammica</name>
    <dbReference type="NCBI Taxonomy" id="363999"/>
    <lineage>
        <taxon>Eukaryota</taxon>
        <taxon>Fungi</taxon>
        <taxon>Dikarya</taxon>
        <taxon>Ascomycota</taxon>
        <taxon>Pezizomycotina</taxon>
        <taxon>Sordariomycetes</taxon>
        <taxon>Xylariomycetidae</taxon>
        <taxon>Xylariales</taxon>
        <taxon>Xylariaceae</taxon>
        <taxon>Xylaria</taxon>
    </lineage>
</organism>
<proteinExistence type="predicted"/>
<dbReference type="InterPro" id="IPR010730">
    <property type="entry name" value="HET"/>
</dbReference>
<gene>
    <name evidence="3" type="ORF">EKO27_g1900</name>
</gene>